<dbReference type="SMART" id="SM01235">
    <property type="entry name" value="Haem_bd"/>
    <property type="match status" value="1"/>
</dbReference>
<keyword evidence="4" id="KW-1185">Reference proteome</keyword>
<feature type="signal peptide" evidence="1">
    <location>
        <begin position="1"/>
        <end position="18"/>
    </location>
</feature>
<evidence type="ECO:0000313" key="4">
    <source>
        <dbReference type="Proteomes" id="UP000199559"/>
    </source>
</evidence>
<dbReference type="RefSeq" id="WP_090839591.1">
    <property type="nucleotide sequence ID" value="NZ_CANLBQ010000001.1"/>
</dbReference>
<dbReference type="Proteomes" id="UP000199559">
    <property type="component" value="Unassembled WGS sequence"/>
</dbReference>
<keyword evidence="1" id="KW-0732">Signal</keyword>
<dbReference type="EMBL" id="FORM01000005">
    <property type="protein sequence ID" value="SFJ18565.1"/>
    <property type="molecule type" value="Genomic_DNA"/>
</dbReference>
<proteinExistence type="predicted"/>
<dbReference type="AlphaFoldDB" id="A0A1I3PAM5"/>
<gene>
    <name evidence="3" type="ORF">SAMN05443431_10532</name>
</gene>
<name>A0A1I3PAM5_9FLAO</name>
<accession>A0A1I3PAM5</accession>
<evidence type="ECO:0000259" key="2">
    <source>
        <dbReference type="SMART" id="SM01235"/>
    </source>
</evidence>
<dbReference type="SUPFAM" id="SSF46626">
    <property type="entry name" value="Cytochrome c"/>
    <property type="match status" value="1"/>
</dbReference>
<dbReference type="GO" id="GO:0009055">
    <property type="term" value="F:electron transfer activity"/>
    <property type="evidence" value="ECO:0007669"/>
    <property type="project" value="InterPro"/>
</dbReference>
<dbReference type="GO" id="GO:0020037">
    <property type="term" value="F:heme binding"/>
    <property type="evidence" value="ECO:0007669"/>
    <property type="project" value="InterPro"/>
</dbReference>
<dbReference type="InterPro" id="IPR036909">
    <property type="entry name" value="Cyt_c-like_dom_sf"/>
</dbReference>
<feature type="chain" id="PRO_5011710466" evidence="1">
    <location>
        <begin position="19"/>
        <end position="157"/>
    </location>
</feature>
<dbReference type="InterPro" id="IPR025992">
    <property type="entry name" value="Haem-bd"/>
</dbReference>
<feature type="domain" description="Haem-binding" evidence="2">
    <location>
        <begin position="12"/>
        <end position="147"/>
    </location>
</feature>
<evidence type="ECO:0000313" key="3">
    <source>
        <dbReference type="EMBL" id="SFJ18565.1"/>
    </source>
</evidence>
<dbReference type="STRING" id="1144750.SAMN05443431_10532"/>
<evidence type="ECO:0000256" key="1">
    <source>
        <dbReference type="SAM" id="SignalP"/>
    </source>
</evidence>
<dbReference type="Pfam" id="PF14376">
    <property type="entry name" value="Haem_bd"/>
    <property type="match status" value="1"/>
</dbReference>
<organism evidence="3 4">
    <name type="scientific">Olleya namhaensis</name>
    <dbReference type="NCBI Taxonomy" id="1144750"/>
    <lineage>
        <taxon>Bacteria</taxon>
        <taxon>Pseudomonadati</taxon>
        <taxon>Bacteroidota</taxon>
        <taxon>Flavobacteriia</taxon>
        <taxon>Flavobacteriales</taxon>
        <taxon>Flavobacteriaceae</taxon>
    </lineage>
</organism>
<sequence length="157" mass="18062">MKIFKKIGLILLVALVIAQFFSPEKNEGNTEDLTAFFTETKPSAEVRNILETACLDCHSSNTNYPWYSKITPVNYWLADHIEDGRKHFDVSKWSDYSIKKKDHKFDELAEEVEEKKMPLPSYTWAHGDANLTDAQIKAIVEWVEQVRVGYALAPQPQ</sequence>
<reference evidence="4" key="1">
    <citation type="submission" date="2016-10" db="EMBL/GenBank/DDBJ databases">
        <authorList>
            <person name="Varghese N."/>
            <person name="Submissions S."/>
        </authorList>
    </citation>
    <scope>NUCLEOTIDE SEQUENCE [LARGE SCALE GENOMIC DNA]</scope>
    <source>
        <strain evidence="4">DSM 28881</strain>
    </source>
</reference>
<protein>
    <submittedName>
        <fullName evidence="3">Haem-binding domain-containing protein</fullName>
    </submittedName>
</protein>